<dbReference type="Pfam" id="PF00528">
    <property type="entry name" value="BPD_transp_1"/>
    <property type="match status" value="2"/>
</dbReference>
<feature type="transmembrane region" description="Helical" evidence="8">
    <location>
        <begin position="413"/>
        <end position="435"/>
    </location>
</feature>
<dbReference type="CDD" id="cd06261">
    <property type="entry name" value="TM_PBP2"/>
    <property type="match status" value="2"/>
</dbReference>
<dbReference type="AlphaFoldDB" id="A0A1I3XSB0"/>
<feature type="transmembrane region" description="Helical" evidence="8">
    <location>
        <begin position="84"/>
        <end position="106"/>
    </location>
</feature>
<evidence type="ECO:0000256" key="5">
    <source>
        <dbReference type="ARBA" id="ARBA00022692"/>
    </source>
</evidence>
<evidence type="ECO:0000256" key="6">
    <source>
        <dbReference type="ARBA" id="ARBA00022989"/>
    </source>
</evidence>
<keyword evidence="3" id="KW-1003">Cell membrane</keyword>
<dbReference type="PANTHER" id="PTHR43357:SF3">
    <property type="entry name" value="FE(3+)-TRANSPORT SYSTEM PERMEASE PROTEIN FBPB 2"/>
    <property type="match status" value="1"/>
</dbReference>
<keyword evidence="11" id="KW-1185">Reference proteome</keyword>
<feature type="transmembrane region" description="Helical" evidence="8">
    <location>
        <begin position="379"/>
        <end position="401"/>
    </location>
</feature>
<name>A0A1I3XSB0_9BACL</name>
<feature type="transmembrane region" description="Helical" evidence="8">
    <location>
        <begin position="118"/>
        <end position="140"/>
    </location>
</feature>
<dbReference type="SUPFAM" id="SSF161098">
    <property type="entry name" value="MetI-like"/>
    <property type="match status" value="2"/>
</dbReference>
<keyword evidence="2 8" id="KW-0813">Transport</keyword>
<evidence type="ECO:0000256" key="8">
    <source>
        <dbReference type="RuleBase" id="RU363032"/>
    </source>
</evidence>
<evidence type="ECO:0000256" key="4">
    <source>
        <dbReference type="ARBA" id="ARBA00022519"/>
    </source>
</evidence>
<feature type="transmembrane region" description="Helical" evidence="8">
    <location>
        <begin position="31"/>
        <end position="49"/>
    </location>
</feature>
<evidence type="ECO:0000313" key="10">
    <source>
        <dbReference type="EMBL" id="SFK21931.1"/>
    </source>
</evidence>
<comment type="similarity">
    <text evidence="8">Belongs to the binding-protein-dependent transport system permease family.</text>
</comment>
<dbReference type="GO" id="GO:0005886">
    <property type="term" value="C:plasma membrane"/>
    <property type="evidence" value="ECO:0007669"/>
    <property type="project" value="UniProtKB-SubCell"/>
</dbReference>
<dbReference type="Gene3D" id="1.10.3720.10">
    <property type="entry name" value="MetI-like"/>
    <property type="match status" value="2"/>
</dbReference>
<dbReference type="STRING" id="1884381.SAMN05518846_11036"/>
<keyword evidence="4" id="KW-0997">Cell inner membrane</keyword>
<keyword evidence="5 8" id="KW-0812">Transmembrane</keyword>
<dbReference type="PANTHER" id="PTHR43357">
    <property type="entry name" value="INNER MEMBRANE ABC TRANSPORTER PERMEASE PROTEIN YDCV"/>
    <property type="match status" value="1"/>
</dbReference>
<dbReference type="RefSeq" id="WP_092270572.1">
    <property type="nucleotide sequence ID" value="NZ_FORT01000010.1"/>
</dbReference>
<feature type="transmembrane region" description="Helical" evidence="8">
    <location>
        <begin position="441"/>
        <end position="462"/>
    </location>
</feature>
<evidence type="ECO:0000256" key="1">
    <source>
        <dbReference type="ARBA" id="ARBA00004429"/>
    </source>
</evidence>
<feature type="transmembrane region" description="Helical" evidence="8">
    <location>
        <begin position="209"/>
        <end position="231"/>
    </location>
</feature>
<dbReference type="EMBL" id="FORT01000010">
    <property type="protein sequence ID" value="SFK21931.1"/>
    <property type="molecule type" value="Genomic_DNA"/>
</dbReference>
<keyword evidence="7 8" id="KW-0472">Membrane</keyword>
<gene>
    <name evidence="10" type="ORF">SAMN05518846_11036</name>
</gene>
<dbReference type="PROSITE" id="PS50928">
    <property type="entry name" value="ABC_TM1"/>
    <property type="match status" value="2"/>
</dbReference>
<organism evidence="10 11">
    <name type="scientific">Brevibacillus centrosporus</name>
    <dbReference type="NCBI Taxonomy" id="54910"/>
    <lineage>
        <taxon>Bacteria</taxon>
        <taxon>Bacillati</taxon>
        <taxon>Bacillota</taxon>
        <taxon>Bacilli</taxon>
        <taxon>Bacillales</taxon>
        <taxon>Paenibacillaceae</taxon>
        <taxon>Brevibacillus</taxon>
    </lineage>
</organism>
<comment type="subcellular location">
    <subcellularLocation>
        <location evidence="1">Cell inner membrane</location>
        <topology evidence="1">Multi-pass membrane protein</topology>
    </subcellularLocation>
    <subcellularLocation>
        <location evidence="8">Cell membrane</location>
        <topology evidence="8">Multi-pass membrane protein</topology>
    </subcellularLocation>
</comment>
<evidence type="ECO:0000256" key="3">
    <source>
        <dbReference type="ARBA" id="ARBA00022475"/>
    </source>
</evidence>
<evidence type="ECO:0000256" key="2">
    <source>
        <dbReference type="ARBA" id="ARBA00022448"/>
    </source>
</evidence>
<evidence type="ECO:0000259" key="9">
    <source>
        <dbReference type="PROSITE" id="PS50928"/>
    </source>
</evidence>
<dbReference type="InterPro" id="IPR035906">
    <property type="entry name" value="MetI-like_sf"/>
</dbReference>
<feature type="transmembrane region" description="Helical" evidence="8">
    <location>
        <begin position="160"/>
        <end position="188"/>
    </location>
</feature>
<feature type="transmembrane region" description="Helical" evidence="8">
    <location>
        <begin position="273"/>
        <end position="293"/>
    </location>
</feature>
<accession>A0A1I3XSB0</accession>
<dbReference type="GO" id="GO:0055085">
    <property type="term" value="P:transmembrane transport"/>
    <property type="evidence" value="ECO:0007669"/>
    <property type="project" value="InterPro"/>
</dbReference>
<proteinExistence type="inferred from homology"/>
<dbReference type="InterPro" id="IPR000515">
    <property type="entry name" value="MetI-like"/>
</dbReference>
<keyword evidence="6 8" id="KW-1133">Transmembrane helix</keyword>
<sequence>MASNLQTALTERGQQTDKGRRWAAPWSTEKMTTWLVLVPVAFFFVYPLWKLLALSVETETGFGLAYFSEVLKDVRTWDAVGHTVAAAGASTVIALLLGVGLAWLCAYTDIRFKGAFHLLALLPLLIPSYVMTLAWTQMAGPQGVLNRVASWLSGSPVELWSVYGLDGIIVVMGLTHYPLVYMLTLSVLHRIPKELEWAARSSGAGAYLMFRKVTLPLALPGIAGGGLLAFISGLDNFGIPAFLGIPENVSVLSTFIYEQVIGFGPSAFARASVLSILLAILALAGTGLQWLIVRKSKVDQTSAADKSVRVPLGNRRPGAELAVWGFLLVTSVLPLLSMASTAFLKAYGLPFVWENLTWKHFEFVLQNHAGTRAAISNSLMLAGMAGLFCLIAGTWFAHWRIQRPSFAGKAMEGAIALPYALPGMVLGLAMILTWIEPIPGWQPGLYGTVWLIFLSYVIRFFILQVKSSTVSIMQVGKEVEEAARINGARYWTSWRRVLLPLYSPGMLTGLFLVFLTAFTELTISSLLWTSGSETIGVVIFSFEQAGSTTHSTALSTLIVAAILLVLSVGSWLKQLWQRRIEE</sequence>
<dbReference type="Proteomes" id="UP000198915">
    <property type="component" value="Unassembled WGS sequence"/>
</dbReference>
<feature type="domain" description="ABC transmembrane type-1" evidence="9">
    <location>
        <begin position="80"/>
        <end position="289"/>
    </location>
</feature>
<feature type="transmembrane region" description="Helical" evidence="8">
    <location>
        <begin position="553"/>
        <end position="572"/>
    </location>
</feature>
<feature type="domain" description="ABC transmembrane type-1" evidence="9">
    <location>
        <begin position="375"/>
        <end position="569"/>
    </location>
</feature>
<evidence type="ECO:0000256" key="7">
    <source>
        <dbReference type="ARBA" id="ARBA00023136"/>
    </source>
</evidence>
<evidence type="ECO:0000313" key="11">
    <source>
        <dbReference type="Proteomes" id="UP000198915"/>
    </source>
</evidence>
<reference evidence="11" key="1">
    <citation type="submission" date="2016-10" db="EMBL/GenBank/DDBJ databases">
        <authorList>
            <person name="Varghese N."/>
            <person name="Submissions S."/>
        </authorList>
    </citation>
    <scope>NUCLEOTIDE SEQUENCE [LARGE SCALE GENOMIC DNA]</scope>
    <source>
        <strain evidence="11">OK042</strain>
    </source>
</reference>
<protein>
    <submittedName>
        <fullName evidence="10">Iron(III) transport system permease protein</fullName>
    </submittedName>
</protein>
<feature type="transmembrane region" description="Helical" evidence="8">
    <location>
        <begin position="321"/>
        <end position="344"/>
    </location>
</feature>
<feature type="transmembrane region" description="Helical" evidence="8">
    <location>
        <begin position="497"/>
        <end position="518"/>
    </location>
</feature>